<reference evidence="1" key="1">
    <citation type="journal article" date="2023" name="Insect Mol. Biol.">
        <title>Genome sequencing provides insights into the evolution of gene families encoding plant cell wall-degrading enzymes in longhorned beetles.</title>
        <authorList>
            <person name="Shin N.R."/>
            <person name="Okamura Y."/>
            <person name="Kirsch R."/>
            <person name="Pauchet Y."/>
        </authorList>
    </citation>
    <scope>NUCLEOTIDE SEQUENCE</scope>
    <source>
        <strain evidence="1">MMC_N1</strain>
    </source>
</reference>
<proteinExistence type="predicted"/>
<accession>A0ABQ9IY34</accession>
<sequence length="263" mass="30821">MSSSCGVIILSPKKRDKKVLIDSNISTGKETILARRTGLDCNNFFNCKNQCLSAFFVEDFNFCITKINGFSTKDEKDMYLQQLMEKAPVKKHRPRKKDSVPREYAFKRPWEKSSRCRINCTCTKEAKKFHNKMSQIRQLRETQDDVTVLTFDFMQNLPLPHISIQEIFYLRQLWVNCFGVKNLKTNETVFYVFHEGVANKGIRGHSFSPIDQDFDTKKDKLAVRLCQNIKRVRTRVSPNIINDYFDNLQETLKDIPPDTYHQL</sequence>
<gene>
    <name evidence="1" type="ORF">NQ317_015889</name>
</gene>
<name>A0ABQ9IY34_9CUCU</name>
<protein>
    <submittedName>
        <fullName evidence="1">Uncharacterized protein</fullName>
    </submittedName>
</protein>
<evidence type="ECO:0000313" key="1">
    <source>
        <dbReference type="EMBL" id="KAJ8968604.1"/>
    </source>
</evidence>
<dbReference type="EMBL" id="JAPWTJ010001962">
    <property type="protein sequence ID" value="KAJ8968604.1"/>
    <property type="molecule type" value="Genomic_DNA"/>
</dbReference>
<keyword evidence="2" id="KW-1185">Reference proteome</keyword>
<organism evidence="1 2">
    <name type="scientific">Molorchus minor</name>
    <dbReference type="NCBI Taxonomy" id="1323400"/>
    <lineage>
        <taxon>Eukaryota</taxon>
        <taxon>Metazoa</taxon>
        <taxon>Ecdysozoa</taxon>
        <taxon>Arthropoda</taxon>
        <taxon>Hexapoda</taxon>
        <taxon>Insecta</taxon>
        <taxon>Pterygota</taxon>
        <taxon>Neoptera</taxon>
        <taxon>Endopterygota</taxon>
        <taxon>Coleoptera</taxon>
        <taxon>Polyphaga</taxon>
        <taxon>Cucujiformia</taxon>
        <taxon>Chrysomeloidea</taxon>
        <taxon>Cerambycidae</taxon>
        <taxon>Lamiinae</taxon>
        <taxon>Monochamini</taxon>
        <taxon>Molorchus</taxon>
    </lineage>
</organism>
<comment type="caution">
    <text evidence="1">The sequence shown here is derived from an EMBL/GenBank/DDBJ whole genome shotgun (WGS) entry which is preliminary data.</text>
</comment>
<dbReference type="Proteomes" id="UP001162164">
    <property type="component" value="Unassembled WGS sequence"/>
</dbReference>
<evidence type="ECO:0000313" key="2">
    <source>
        <dbReference type="Proteomes" id="UP001162164"/>
    </source>
</evidence>